<dbReference type="PANTHER" id="PTHR44520">
    <property type="entry name" value="RESPONSE REGULATOR RCP1-RELATED"/>
    <property type="match status" value="1"/>
</dbReference>
<dbReference type="InterPro" id="IPR011006">
    <property type="entry name" value="CheY-like_superfamily"/>
</dbReference>
<reference evidence="3 4" key="1">
    <citation type="submission" date="2017-07" db="EMBL/GenBank/DDBJ databases">
        <title>Flavobacterium cyanobacteriorum sp. nov., isolated from cyanobacterial aggregates in a eutrophic lake.</title>
        <authorList>
            <person name="Cai H."/>
        </authorList>
    </citation>
    <scope>NUCLEOTIDE SEQUENCE [LARGE SCALE GENOMIC DNA]</scope>
    <source>
        <strain evidence="3 4">TH167</strain>
    </source>
</reference>
<keyword evidence="4" id="KW-1185">Reference proteome</keyword>
<dbReference type="AlphaFoldDB" id="A0A256AAA2"/>
<evidence type="ECO:0000313" key="4">
    <source>
        <dbReference type="Proteomes" id="UP000216035"/>
    </source>
</evidence>
<accession>A0A256AAA2</accession>
<gene>
    <name evidence="3" type="ORF">CHX27_00800</name>
</gene>
<name>A0A256AAA2_9FLAO</name>
<dbReference type="Pfam" id="PF00072">
    <property type="entry name" value="Response_reg"/>
    <property type="match status" value="1"/>
</dbReference>
<dbReference type="InterPro" id="IPR052893">
    <property type="entry name" value="TCS_response_regulator"/>
</dbReference>
<dbReference type="InterPro" id="IPR001789">
    <property type="entry name" value="Sig_transdc_resp-reg_receiver"/>
</dbReference>
<evidence type="ECO:0000256" key="1">
    <source>
        <dbReference type="PROSITE-ProRule" id="PRU00169"/>
    </source>
</evidence>
<comment type="caution">
    <text evidence="3">The sequence shown here is derived from an EMBL/GenBank/DDBJ whole genome shotgun (WGS) entry which is preliminary data.</text>
</comment>
<proteinExistence type="predicted"/>
<sequence length="119" mass="13657">MIFNQLCFLSCTKKKNNLNVEPEFFENGLEAIQYLKAQLKAGSEIPKTILLDLNMPIMDGWQFLEEFRNLKSQHDFAIDVYVVTSSNDHSDLEKAGKFENEIVKYLLKPINDSLLGILS</sequence>
<dbReference type="PROSITE" id="PS50110">
    <property type="entry name" value="RESPONSE_REGULATORY"/>
    <property type="match status" value="1"/>
</dbReference>
<dbReference type="EMBL" id="NOXX01000064">
    <property type="protein sequence ID" value="OYQ50637.1"/>
    <property type="molecule type" value="Genomic_DNA"/>
</dbReference>
<feature type="domain" description="Response regulatory" evidence="2">
    <location>
        <begin position="1"/>
        <end position="119"/>
    </location>
</feature>
<dbReference type="Proteomes" id="UP000216035">
    <property type="component" value="Unassembled WGS sequence"/>
</dbReference>
<dbReference type="GO" id="GO:0000160">
    <property type="term" value="P:phosphorelay signal transduction system"/>
    <property type="evidence" value="ECO:0007669"/>
    <property type="project" value="InterPro"/>
</dbReference>
<dbReference type="SUPFAM" id="SSF52172">
    <property type="entry name" value="CheY-like"/>
    <property type="match status" value="1"/>
</dbReference>
<organism evidence="3 4">
    <name type="scientific">Flavobacterium aurantiibacter</name>
    <dbReference type="NCBI Taxonomy" id="2023067"/>
    <lineage>
        <taxon>Bacteria</taxon>
        <taxon>Pseudomonadati</taxon>
        <taxon>Bacteroidota</taxon>
        <taxon>Flavobacteriia</taxon>
        <taxon>Flavobacteriales</taxon>
        <taxon>Flavobacteriaceae</taxon>
        <taxon>Flavobacterium</taxon>
    </lineage>
</organism>
<evidence type="ECO:0000313" key="3">
    <source>
        <dbReference type="EMBL" id="OYQ50637.1"/>
    </source>
</evidence>
<dbReference type="Gene3D" id="3.40.50.2300">
    <property type="match status" value="1"/>
</dbReference>
<dbReference type="PANTHER" id="PTHR44520:SF2">
    <property type="entry name" value="RESPONSE REGULATOR RCP1"/>
    <property type="match status" value="1"/>
</dbReference>
<feature type="modified residue" description="4-aspartylphosphate" evidence="1">
    <location>
        <position position="52"/>
    </location>
</feature>
<keyword evidence="1" id="KW-0597">Phosphoprotein</keyword>
<evidence type="ECO:0000259" key="2">
    <source>
        <dbReference type="PROSITE" id="PS50110"/>
    </source>
</evidence>
<protein>
    <recommendedName>
        <fullName evidence="2">Response regulatory domain-containing protein</fullName>
    </recommendedName>
</protein>